<reference evidence="3" key="1">
    <citation type="submission" date="2020-11" db="EMBL/GenBank/DDBJ databases">
        <authorList>
            <person name="Tran Van P."/>
        </authorList>
    </citation>
    <scope>NUCLEOTIDE SEQUENCE</scope>
</reference>
<dbReference type="EMBL" id="OA883653">
    <property type="protein sequence ID" value="CAD7279387.1"/>
    <property type="molecule type" value="Genomic_DNA"/>
</dbReference>
<accession>A0A7R9GE99</accession>
<feature type="non-terminal residue" evidence="3">
    <location>
        <position position="1"/>
    </location>
</feature>
<evidence type="ECO:0000313" key="3">
    <source>
        <dbReference type="EMBL" id="CAD7279387.1"/>
    </source>
</evidence>
<feature type="compositionally biased region" description="Basic and acidic residues" evidence="1">
    <location>
        <begin position="67"/>
        <end position="78"/>
    </location>
</feature>
<organism evidence="3">
    <name type="scientific">Notodromas monacha</name>
    <dbReference type="NCBI Taxonomy" id="399045"/>
    <lineage>
        <taxon>Eukaryota</taxon>
        <taxon>Metazoa</taxon>
        <taxon>Ecdysozoa</taxon>
        <taxon>Arthropoda</taxon>
        <taxon>Crustacea</taxon>
        <taxon>Oligostraca</taxon>
        <taxon>Ostracoda</taxon>
        <taxon>Podocopa</taxon>
        <taxon>Podocopida</taxon>
        <taxon>Cypridocopina</taxon>
        <taxon>Cypridoidea</taxon>
        <taxon>Cyprididae</taxon>
        <taxon>Notodromas</taxon>
    </lineage>
</organism>
<evidence type="ECO:0000256" key="2">
    <source>
        <dbReference type="SAM" id="SignalP"/>
    </source>
</evidence>
<feature type="chain" id="PRO_5036210781" evidence="2">
    <location>
        <begin position="20"/>
        <end position="87"/>
    </location>
</feature>
<feature type="signal peptide" evidence="2">
    <location>
        <begin position="1"/>
        <end position="19"/>
    </location>
</feature>
<keyword evidence="2" id="KW-0732">Signal</keyword>
<evidence type="ECO:0000256" key="1">
    <source>
        <dbReference type="SAM" id="MobiDB-lite"/>
    </source>
</evidence>
<protein>
    <submittedName>
        <fullName evidence="3">Uncharacterized protein</fullName>
    </submittedName>
</protein>
<feature type="compositionally biased region" description="Polar residues" evidence="1">
    <location>
        <begin position="57"/>
        <end position="66"/>
    </location>
</feature>
<dbReference type="OrthoDB" id="5296287at2759"/>
<dbReference type="EMBL" id="CAJPEX010001616">
    <property type="protein sequence ID" value="CAG0919539.1"/>
    <property type="molecule type" value="Genomic_DNA"/>
</dbReference>
<gene>
    <name evidence="3" type="ORF">NMOB1V02_LOCUS7060</name>
</gene>
<evidence type="ECO:0000313" key="4">
    <source>
        <dbReference type="Proteomes" id="UP000678499"/>
    </source>
</evidence>
<sequence length="87" mass="9196">FAVPVFLFGSASLLAGLLALKLPETNNRKLPETLEDAELFGKFISQKLVGTFQSRNGPLSANASASKSEDEAAPKEDGIAQDSSTEI</sequence>
<dbReference type="AlphaFoldDB" id="A0A7R9GE99"/>
<keyword evidence="4" id="KW-1185">Reference proteome</keyword>
<dbReference type="Proteomes" id="UP000678499">
    <property type="component" value="Unassembled WGS sequence"/>
</dbReference>
<name>A0A7R9GE99_9CRUS</name>
<feature type="region of interest" description="Disordered" evidence="1">
    <location>
        <begin position="57"/>
        <end position="87"/>
    </location>
</feature>
<proteinExistence type="predicted"/>